<sequence>MTSLRRSRTARSATSIAAASMLLGACAIPGTGGTSATTSPSSASPSGSSATGSSGSSATSTATASHAPDLAKYYGQQLTWELCGRFECSWLTVPVDYDKPDGATLRLALKRQKSSSSSRTGSLVLNPGGPGASGVDMVDWFAPTLAGNVQRRFDVVGFDPRGVAKSQPVTCLDPRQMDDLLGGDPTPDTPAEQGQLMAANKAFGEACKQRTGDLLAHVSTVEAAKDMDVLRATLGDQRLNYFGASYGTFLGATYAGLFPQHVGQMVLDGVIDPAQDGKQSALGQATGFERATRAYAQHCVDTGSCPVGGSVDEVMKGLADLLKQIDAKPLPAPGVGTGTLTEGWASMGLALPMYSDQLWPELDGALRAAKGGDGSGLMRLATQYADRQADGSYNGNMLQAINAVNCLDRPVPGDAARYAADEKDFLAVAPTWGRFMAWGDAVCGVWPVPATGKAAPISATGSGPILVLGTTRDPATPYENSVALAKQLDQGVLVTRDGDGHTAYQQGNNCVDRLVDDYLVKGKVPADGAKC</sequence>
<feature type="chain" id="PRO_5047528682" evidence="5">
    <location>
        <begin position="28"/>
        <end position="531"/>
    </location>
</feature>
<gene>
    <name evidence="8" type="ORF">MHL29_03310</name>
</gene>
<protein>
    <submittedName>
        <fullName evidence="8">Alpha/beta hydrolase</fullName>
    </submittedName>
</protein>
<keyword evidence="2 5" id="KW-0732">Signal</keyword>
<dbReference type="PANTHER" id="PTHR43248:SF29">
    <property type="entry name" value="TRIPEPTIDYL AMINOPEPTIDASE"/>
    <property type="match status" value="1"/>
</dbReference>
<dbReference type="InterPro" id="IPR013595">
    <property type="entry name" value="Pept_S33_TAP-like_C"/>
</dbReference>
<comment type="caution">
    <text evidence="8">The sequence shown here is derived from an EMBL/GenBank/DDBJ whole genome shotgun (WGS) entry which is preliminary data.</text>
</comment>
<feature type="domain" description="AB hydrolase-1" evidence="6">
    <location>
        <begin position="123"/>
        <end position="305"/>
    </location>
</feature>
<dbReference type="Proteomes" id="UP001521931">
    <property type="component" value="Unassembled WGS sequence"/>
</dbReference>
<dbReference type="RefSeq" id="WP_239262232.1">
    <property type="nucleotide sequence ID" value="NZ_JAKRCV010000006.1"/>
</dbReference>
<dbReference type="EMBL" id="JAKRCV010000006">
    <property type="protein sequence ID" value="MCG7320923.1"/>
    <property type="molecule type" value="Genomic_DNA"/>
</dbReference>
<dbReference type="InterPro" id="IPR000073">
    <property type="entry name" value="AB_hydrolase_1"/>
</dbReference>
<dbReference type="PROSITE" id="PS51257">
    <property type="entry name" value="PROKAR_LIPOPROTEIN"/>
    <property type="match status" value="1"/>
</dbReference>
<evidence type="ECO:0000259" key="7">
    <source>
        <dbReference type="Pfam" id="PF08386"/>
    </source>
</evidence>
<dbReference type="Pfam" id="PF08386">
    <property type="entry name" value="Abhydrolase_4"/>
    <property type="match status" value="1"/>
</dbReference>
<evidence type="ECO:0000256" key="3">
    <source>
        <dbReference type="ARBA" id="ARBA00022801"/>
    </source>
</evidence>
<proteinExistence type="inferred from homology"/>
<dbReference type="InterPro" id="IPR029058">
    <property type="entry name" value="AB_hydrolase_fold"/>
</dbReference>
<dbReference type="InterPro" id="IPR051601">
    <property type="entry name" value="Serine_prot/Carboxylest_S33"/>
</dbReference>
<evidence type="ECO:0000256" key="2">
    <source>
        <dbReference type="ARBA" id="ARBA00022729"/>
    </source>
</evidence>
<evidence type="ECO:0000259" key="6">
    <source>
        <dbReference type="Pfam" id="PF00561"/>
    </source>
</evidence>
<comment type="similarity">
    <text evidence="1">Belongs to the peptidase S33 family.</text>
</comment>
<evidence type="ECO:0000313" key="8">
    <source>
        <dbReference type="EMBL" id="MCG7320923.1"/>
    </source>
</evidence>
<feature type="signal peptide" evidence="5">
    <location>
        <begin position="1"/>
        <end position="27"/>
    </location>
</feature>
<reference evidence="8 9" key="1">
    <citation type="submission" date="2022-02" db="EMBL/GenBank/DDBJ databases">
        <title>Uncovering new skin microbiome diversity through culturing and metagenomics.</title>
        <authorList>
            <person name="Conlan S."/>
            <person name="Deming C."/>
            <person name="Nisc Comparative Sequencing Program N."/>
            <person name="Segre J.A."/>
        </authorList>
    </citation>
    <scope>NUCLEOTIDE SEQUENCE [LARGE SCALE GENOMIC DNA]</scope>
    <source>
        <strain evidence="8 9">ACRQZ</strain>
    </source>
</reference>
<dbReference type="GO" id="GO:0016787">
    <property type="term" value="F:hydrolase activity"/>
    <property type="evidence" value="ECO:0007669"/>
    <property type="project" value="UniProtKB-KW"/>
</dbReference>
<dbReference type="SUPFAM" id="SSF53474">
    <property type="entry name" value="alpha/beta-Hydrolases"/>
    <property type="match status" value="1"/>
</dbReference>
<feature type="domain" description="Peptidase S33 tripeptidyl aminopeptidase-like C-terminal" evidence="7">
    <location>
        <begin position="430"/>
        <end position="531"/>
    </location>
</feature>
<feature type="compositionally biased region" description="Low complexity" evidence="4">
    <location>
        <begin position="34"/>
        <end position="62"/>
    </location>
</feature>
<organism evidence="8 9">
    <name type="scientific">Arsenicicoccus bolidensis</name>
    <dbReference type="NCBI Taxonomy" id="229480"/>
    <lineage>
        <taxon>Bacteria</taxon>
        <taxon>Bacillati</taxon>
        <taxon>Actinomycetota</taxon>
        <taxon>Actinomycetes</taxon>
        <taxon>Micrococcales</taxon>
        <taxon>Intrasporangiaceae</taxon>
        <taxon>Arsenicicoccus</taxon>
    </lineage>
</organism>
<feature type="region of interest" description="Disordered" evidence="4">
    <location>
        <begin position="33"/>
        <end position="62"/>
    </location>
</feature>
<evidence type="ECO:0000313" key="9">
    <source>
        <dbReference type="Proteomes" id="UP001521931"/>
    </source>
</evidence>
<dbReference type="Pfam" id="PF00561">
    <property type="entry name" value="Abhydrolase_1"/>
    <property type="match status" value="1"/>
</dbReference>
<name>A0ABS9Q1E9_9MICO</name>
<accession>A0ABS9Q1E9</accession>
<evidence type="ECO:0000256" key="4">
    <source>
        <dbReference type="SAM" id="MobiDB-lite"/>
    </source>
</evidence>
<evidence type="ECO:0000256" key="1">
    <source>
        <dbReference type="ARBA" id="ARBA00010088"/>
    </source>
</evidence>
<evidence type="ECO:0000256" key="5">
    <source>
        <dbReference type="SAM" id="SignalP"/>
    </source>
</evidence>
<dbReference type="Gene3D" id="3.40.50.1820">
    <property type="entry name" value="alpha/beta hydrolase"/>
    <property type="match status" value="1"/>
</dbReference>
<keyword evidence="9" id="KW-1185">Reference proteome</keyword>
<keyword evidence="3 8" id="KW-0378">Hydrolase</keyword>
<dbReference type="PANTHER" id="PTHR43248">
    <property type="entry name" value="2-SUCCINYL-6-HYDROXY-2,4-CYCLOHEXADIENE-1-CARBOXYLATE SYNTHASE"/>
    <property type="match status" value="1"/>
</dbReference>